<proteinExistence type="predicted"/>
<gene>
    <name evidence="1" type="ORF">GCK32_005335</name>
</gene>
<sequence length="85" mass="9743">MLGYSPMELHQFKPDLYDRDLNGYIKVFWDTMDLLKSFALKLDEAPKEVLNAFIKSGTHGLSVEPEVKTRLADIFDGLTPQKQNL</sequence>
<dbReference type="AlphaFoldDB" id="A0AAN8INK4"/>
<comment type="caution">
    <text evidence="1">The sequence shown here is derived from an EMBL/GenBank/DDBJ whole genome shotgun (WGS) entry which is preliminary data.</text>
</comment>
<name>A0AAN8INK4_TRICO</name>
<evidence type="ECO:0000313" key="2">
    <source>
        <dbReference type="Proteomes" id="UP001331761"/>
    </source>
</evidence>
<protein>
    <submittedName>
        <fullName evidence="1">Uncharacterized protein</fullName>
    </submittedName>
</protein>
<dbReference type="Proteomes" id="UP001331761">
    <property type="component" value="Unassembled WGS sequence"/>
</dbReference>
<organism evidence="1 2">
    <name type="scientific">Trichostrongylus colubriformis</name>
    <name type="common">Black scour worm</name>
    <dbReference type="NCBI Taxonomy" id="6319"/>
    <lineage>
        <taxon>Eukaryota</taxon>
        <taxon>Metazoa</taxon>
        <taxon>Ecdysozoa</taxon>
        <taxon>Nematoda</taxon>
        <taxon>Chromadorea</taxon>
        <taxon>Rhabditida</taxon>
        <taxon>Rhabditina</taxon>
        <taxon>Rhabditomorpha</taxon>
        <taxon>Strongyloidea</taxon>
        <taxon>Trichostrongylidae</taxon>
        <taxon>Trichostrongylus</taxon>
    </lineage>
</organism>
<dbReference type="EMBL" id="WIXE01010664">
    <property type="protein sequence ID" value="KAK5977388.1"/>
    <property type="molecule type" value="Genomic_DNA"/>
</dbReference>
<evidence type="ECO:0000313" key="1">
    <source>
        <dbReference type="EMBL" id="KAK5977388.1"/>
    </source>
</evidence>
<keyword evidence="2" id="KW-1185">Reference proteome</keyword>
<reference evidence="1 2" key="1">
    <citation type="submission" date="2019-10" db="EMBL/GenBank/DDBJ databases">
        <title>Assembly and Annotation for the nematode Trichostrongylus colubriformis.</title>
        <authorList>
            <person name="Martin J."/>
        </authorList>
    </citation>
    <scope>NUCLEOTIDE SEQUENCE [LARGE SCALE GENOMIC DNA]</scope>
    <source>
        <strain evidence="1">G859</strain>
        <tissue evidence="1">Whole worm</tissue>
    </source>
</reference>
<accession>A0AAN8INK4</accession>